<organism evidence="5 6">
    <name type="scientific">Cebus imitator</name>
    <name type="common">Panamanian white-faced capuchin</name>
    <name type="synonym">Cebus capucinus imitator</name>
    <dbReference type="NCBI Taxonomy" id="2715852"/>
    <lineage>
        <taxon>Eukaryota</taxon>
        <taxon>Metazoa</taxon>
        <taxon>Chordata</taxon>
        <taxon>Craniata</taxon>
        <taxon>Vertebrata</taxon>
        <taxon>Euteleostomi</taxon>
        <taxon>Mammalia</taxon>
        <taxon>Eutheria</taxon>
        <taxon>Euarchontoglires</taxon>
        <taxon>Primates</taxon>
        <taxon>Haplorrhini</taxon>
        <taxon>Platyrrhini</taxon>
        <taxon>Cebidae</taxon>
        <taxon>Cebinae</taxon>
        <taxon>Cebus</taxon>
    </lineage>
</organism>
<evidence type="ECO:0000256" key="3">
    <source>
        <dbReference type="SAM" id="MobiDB-lite"/>
    </source>
</evidence>
<dbReference type="STRING" id="9516.ENSCCAP00000040553"/>
<protein>
    <recommendedName>
        <fullName evidence="4">Hyaluronan/mRNA-binding protein domain-containing protein</fullName>
    </recommendedName>
</protein>
<dbReference type="Pfam" id="PF16174">
    <property type="entry name" value="IHABP4_N"/>
    <property type="match status" value="1"/>
</dbReference>
<reference evidence="5" key="1">
    <citation type="submission" date="2025-08" db="UniProtKB">
        <authorList>
            <consortium name="Ensembl"/>
        </authorList>
    </citation>
    <scope>IDENTIFICATION</scope>
</reference>
<feature type="region of interest" description="Disordered" evidence="3">
    <location>
        <begin position="156"/>
        <end position="219"/>
    </location>
</feature>
<feature type="region of interest" description="Disordered" evidence="3">
    <location>
        <begin position="285"/>
        <end position="325"/>
    </location>
</feature>
<dbReference type="InterPro" id="IPR032381">
    <property type="entry name" value="IHABP4_N"/>
</dbReference>
<evidence type="ECO:0000256" key="2">
    <source>
        <dbReference type="ARBA" id="ARBA00035118"/>
    </source>
</evidence>
<dbReference type="GO" id="GO:0005737">
    <property type="term" value="C:cytoplasm"/>
    <property type="evidence" value="ECO:0007669"/>
    <property type="project" value="TreeGrafter"/>
</dbReference>
<feature type="compositionally biased region" description="Basic residues" evidence="3">
    <location>
        <begin position="285"/>
        <end position="301"/>
    </location>
</feature>
<name>A0A2K5SJJ8_CEBIM</name>
<proteinExistence type="inferred from homology"/>
<dbReference type="SMART" id="SM01233">
    <property type="entry name" value="HABP4_PAI-RBP1"/>
    <property type="match status" value="1"/>
</dbReference>
<dbReference type="InterPro" id="IPR039764">
    <property type="entry name" value="HABP4/SERBP1-like"/>
</dbReference>
<comment type="similarity">
    <text evidence="2">Belongs to the SERBP1-HABP4 family.</text>
</comment>
<feature type="region of interest" description="Disordered" evidence="3">
    <location>
        <begin position="39"/>
        <end position="72"/>
    </location>
</feature>
<dbReference type="Ensembl" id="ENSCCAT00000058367.1">
    <property type="protein sequence ID" value="ENSCCAP00000040553.1"/>
    <property type="gene ID" value="ENSCCAG00000038068.1"/>
</dbReference>
<evidence type="ECO:0000259" key="4">
    <source>
        <dbReference type="SMART" id="SM01233"/>
    </source>
</evidence>
<dbReference type="InterPro" id="IPR006861">
    <property type="entry name" value="HABP4_PAIRBP1-bd"/>
</dbReference>
<evidence type="ECO:0000256" key="1">
    <source>
        <dbReference type="ARBA" id="ARBA00022845"/>
    </source>
</evidence>
<keyword evidence="6" id="KW-1185">Reference proteome</keyword>
<dbReference type="PANTHER" id="PTHR12299:SF29">
    <property type="entry name" value="SERPINE1 MRNA-BINDING PROTEIN 1"/>
    <property type="match status" value="1"/>
</dbReference>
<accession>A0A2K5SJJ8</accession>
<feature type="domain" description="Hyaluronan/mRNA-binding protein" evidence="4">
    <location>
        <begin position="150"/>
        <end position="244"/>
    </location>
</feature>
<dbReference type="Proteomes" id="UP000233040">
    <property type="component" value="Unassembled WGS sequence"/>
</dbReference>
<evidence type="ECO:0000313" key="6">
    <source>
        <dbReference type="Proteomes" id="UP000233040"/>
    </source>
</evidence>
<dbReference type="Pfam" id="PF04774">
    <property type="entry name" value="HABP4_PAI-RBP1"/>
    <property type="match status" value="1"/>
</dbReference>
<dbReference type="AlphaFoldDB" id="A0A2K5SJJ8"/>
<sequence>MPGHLQEGFGCMVTNRFEQLFDHELDSFQVLKAVENKGSVGGPGAKSAAQAAAQTNSNVAGKQLGKESQKYRKNPLPLSIGVVDKKEETQPPVGEGKIIDRRPERFEKPLEEKGEGGKFSFDRLIIDGPIQGCGGHGHGMGQGDGFGSHGKCEFDRHSGSDRSFSHKSDLKHEDRHRGSESHNWETETPEGEEHHPVADTENMENEVEEVKEKSPKGMTFNAWKAIQHKDQAKGDFNIRKPNEGPDGQWKKVFVFQKSKSKEAHAEESVMDHHFLEANQFWRLGHPGRGRGGHGCGRHPNHGSRTDKSSACAPDVDDPEAFPALA</sequence>
<dbReference type="GO" id="GO:0006417">
    <property type="term" value="P:regulation of translation"/>
    <property type="evidence" value="ECO:0007669"/>
    <property type="project" value="UniProtKB-KW"/>
</dbReference>
<reference evidence="5" key="2">
    <citation type="submission" date="2025-09" db="UniProtKB">
        <authorList>
            <consortium name="Ensembl"/>
        </authorList>
    </citation>
    <scope>IDENTIFICATION</scope>
</reference>
<dbReference type="GO" id="GO:0005634">
    <property type="term" value="C:nucleus"/>
    <property type="evidence" value="ECO:0007669"/>
    <property type="project" value="TreeGrafter"/>
</dbReference>
<feature type="compositionally biased region" description="Basic and acidic residues" evidence="3">
    <location>
        <begin position="156"/>
        <end position="198"/>
    </location>
</feature>
<dbReference type="GeneTree" id="ENSGT00520000055591"/>
<keyword evidence="1" id="KW-0810">Translation regulation</keyword>
<evidence type="ECO:0000313" key="5">
    <source>
        <dbReference type="Ensembl" id="ENSCCAP00000040553.1"/>
    </source>
</evidence>
<dbReference type="GO" id="GO:0003730">
    <property type="term" value="F:mRNA 3'-UTR binding"/>
    <property type="evidence" value="ECO:0007669"/>
    <property type="project" value="TreeGrafter"/>
</dbReference>
<dbReference type="PANTHER" id="PTHR12299">
    <property type="entry name" value="HYALURONIC ACID-BINDING PROTEIN 4"/>
    <property type="match status" value="1"/>
</dbReference>